<evidence type="ECO:0000256" key="2">
    <source>
        <dbReference type="ARBA" id="ARBA00008676"/>
    </source>
</evidence>
<dbReference type="InterPro" id="IPR040442">
    <property type="entry name" value="Pyrv_kinase-like_dom_sf"/>
</dbReference>
<dbReference type="AlphaFoldDB" id="A0A261Y0D7"/>
<dbReference type="CDD" id="cd06557">
    <property type="entry name" value="KPHMT-like"/>
    <property type="match status" value="1"/>
</dbReference>
<dbReference type="NCBIfam" id="NF001452">
    <property type="entry name" value="PRK00311.1"/>
    <property type="match status" value="1"/>
</dbReference>
<evidence type="ECO:0000256" key="1">
    <source>
        <dbReference type="ARBA" id="ARBA00005033"/>
    </source>
</evidence>
<dbReference type="GO" id="GO:0015940">
    <property type="term" value="P:pantothenate biosynthetic process"/>
    <property type="evidence" value="ECO:0007669"/>
    <property type="project" value="UniProtKB-UniPathway"/>
</dbReference>
<keyword evidence="6" id="KW-0566">Pantothenate biosynthesis</keyword>
<reference evidence="7 8" key="1">
    <citation type="journal article" date="2017" name="Mycologia">
        <title>Bifiguratus adelaidae, gen. et sp. nov., a new member of Mucoromycotina in endophytic and soil-dwelling habitats.</title>
        <authorList>
            <person name="Torres-Cruz T.J."/>
            <person name="Billingsley Tobias T.L."/>
            <person name="Almatruk M."/>
            <person name="Hesse C."/>
            <person name="Kuske C.R."/>
            <person name="Desiro A."/>
            <person name="Benucci G.M."/>
            <person name="Bonito G."/>
            <person name="Stajich J.E."/>
            <person name="Dunlap C."/>
            <person name="Arnold A.E."/>
            <person name="Porras-Alfaro A."/>
        </authorList>
    </citation>
    <scope>NUCLEOTIDE SEQUENCE [LARGE SCALE GENOMIC DNA]</scope>
    <source>
        <strain evidence="7 8">AZ0501</strain>
    </source>
</reference>
<comment type="catalytic activity">
    <reaction evidence="5 6">
        <text>(6R)-5,10-methylene-5,6,7,8-tetrahydrofolate + 3-methyl-2-oxobutanoate + H2O = 2-dehydropantoate + (6S)-5,6,7,8-tetrahydrofolate</text>
        <dbReference type="Rhea" id="RHEA:11824"/>
        <dbReference type="ChEBI" id="CHEBI:11561"/>
        <dbReference type="ChEBI" id="CHEBI:11851"/>
        <dbReference type="ChEBI" id="CHEBI:15377"/>
        <dbReference type="ChEBI" id="CHEBI:15636"/>
        <dbReference type="ChEBI" id="CHEBI:57453"/>
        <dbReference type="EC" id="2.1.2.11"/>
    </reaction>
</comment>
<keyword evidence="4 6" id="KW-0808">Transferase</keyword>
<dbReference type="SUPFAM" id="SSF51621">
    <property type="entry name" value="Phosphoenolpyruvate/pyruvate domain"/>
    <property type="match status" value="1"/>
</dbReference>
<dbReference type="FunFam" id="3.20.20.60:FF:000003">
    <property type="entry name" value="3-methyl-2-oxobutanoate hydroxymethyltransferase"/>
    <property type="match status" value="1"/>
</dbReference>
<comment type="pathway">
    <text evidence="1 6">Cofactor biosynthesis; (R)-pantothenate biosynthesis; (R)-pantoate from 3-methyl-2-oxobutanoate: step 1/2.</text>
</comment>
<comment type="caution">
    <text evidence="7">The sequence shown here is derived from an EMBL/GenBank/DDBJ whole genome shotgun (WGS) entry which is preliminary data.</text>
</comment>
<evidence type="ECO:0000256" key="6">
    <source>
        <dbReference type="RuleBase" id="RU362100"/>
    </source>
</evidence>
<organism evidence="7 8">
    <name type="scientific">Bifiguratus adelaidae</name>
    <dbReference type="NCBI Taxonomy" id="1938954"/>
    <lineage>
        <taxon>Eukaryota</taxon>
        <taxon>Fungi</taxon>
        <taxon>Fungi incertae sedis</taxon>
        <taxon>Mucoromycota</taxon>
        <taxon>Mucoromycotina</taxon>
        <taxon>Endogonomycetes</taxon>
        <taxon>Endogonales</taxon>
        <taxon>Endogonales incertae sedis</taxon>
        <taxon>Bifiguratus</taxon>
    </lineage>
</organism>
<dbReference type="InterPro" id="IPR015813">
    <property type="entry name" value="Pyrv/PenolPyrv_kinase-like_dom"/>
</dbReference>
<name>A0A261Y0D7_9FUNG</name>
<dbReference type="GO" id="GO:0000287">
    <property type="term" value="F:magnesium ion binding"/>
    <property type="evidence" value="ECO:0007669"/>
    <property type="project" value="TreeGrafter"/>
</dbReference>
<keyword evidence="8" id="KW-1185">Reference proteome</keyword>
<dbReference type="OrthoDB" id="425211at2759"/>
<gene>
    <name evidence="7" type="ORF">BZG36_03561</name>
</gene>
<dbReference type="NCBIfam" id="TIGR00222">
    <property type="entry name" value="panB"/>
    <property type="match status" value="1"/>
</dbReference>
<dbReference type="PANTHER" id="PTHR20881">
    <property type="entry name" value="3-METHYL-2-OXOBUTANOATE HYDROXYMETHYLTRANSFERASE"/>
    <property type="match status" value="1"/>
</dbReference>
<evidence type="ECO:0000256" key="4">
    <source>
        <dbReference type="ARBA" id="ARBA00022679"/>
    </source>
</evidence>
<evidence type="ECO:0000256" key="5">
    <source>
        <dbReference type="ARBA" id="ARBA00049172"/>
    </source>
</evidence>
<dbReference type="Proteomes" id="UP000242875">
    <property type="component" value="Unassembled WGS sequence"/>
</dbReference>
<accession>A0A261Y0D7</accession>
<comment type="function">
    <text evidence="6">Catalyzes the reversible reaction in which hydroxymethyl group from 5,10-methylenetetrahydrofolate is transferred onto alpha-ketoisovalerate to form ketopantoate.</text>
</comment>
<sequence length="351" mass="37902">MACSTRVGAWTTRLLRVGLFAEESVLFSNNAPLRRGHCRCLTTSRRTQQAVESNKYGGGGAPINKVTLPTLRRLKQDKMPITMVTAVDYPSGVAVDRAGIDVCLVGDSLAMVALGYEDTSQVTLDDMIHHSKAVKRGCRRAFMVTDMPFGSYEVSPQQAVQSAIRLVKEGGAEAVKLEGGAEMAETIKAITRVGIPVLGHVGLTPQRKAGLGGYRVQGTTGEKAVQLLQDTLALEEAGCFAVVLEAVPSLVAHVISKQVDIPTIGIGAGPGTSGQVLVMNDLLGIFDRFSPKFCKRYAELGQITQHALSEYAAEVRQGLFPAQEHQYTIKPLEYQRFLELIGQEEPLEAYA</sequence>
<comment type="similarity">
    <text evidence="2 6">Belongs to the PanB family.</text>
</comment>
<protein>
    <recommendedName>
        <fullName evidence="3 6">3-methyl-2-oxobutanoate hydroxymethyltransferase</fullName>
        <ecNumber evidence="3 6">2.1.2.11</ecNumber>
    </recommendedName>
</protein>
<dbReference type="Pfam" id="PF02548">
    <property type="entry name" value="Pantoate_transf"/>
    <property type="match status" value="1"/>
</dbReference>
<dbReference type="HAMAP" id="MF_00156">
    <property type="entry name" value="PanB"/>
    <property type="match status" value="1"/>
</dbReference>
<dbReference type="GO" id="GO:0003864">
    <property type="term" value="F:3-methyl-2-oxobutanoate hydroxymethyltransferase activity"/>
    <property type="evidence" value="ECO:0007669"/>
    <property type="project" value="UniProtKB-EC"/>
</dbReference>
<dbReference type="Gene3D" id="3.20.20.60">
    <property type="entry name" value="Phosphoenolpyruvate-binding domains"/>
    <property type="match status" value="1"/>
</dbReference>
<dbReference type="GO" id="GO:0005739">
    <property type="term" value="C:mitochondrion"/>
    <property type="evidence" value="ECO:0007669"/>
    <property type="project" value="EnsemblFungi"/>
</dbReference>
<dbReference type="PANTHER" id="PTHR20881:SF0">
    <property type="entry name" value="3-METHYL-2-OXOBUTANOATE HYDROXYMETHYLTRANSFERASE"/>
    <property type="match status" value="1"/>
</dbReference>
<dbReference type="EC" id="2.1.2.11" evidence="3 6"/>
<dbReference type="EMBL" id="MVBO01000056">
    <property type="protein sequence ID" value="OZJ04053.1"/>
    <property type="molecule type" value="Genomic_DNA"/>
</dbReference>
<evidence type="ECO:0000313" key="7">
    <source>
        <dbReference type="EMBL" id="OZJ04053.1"/>
    </source>
</evidence>
<dbReference type="InterPro" id="IPR003700">
    <property type="entry name" value="Pantoate_hydroxy_MeTrfase"/>
</dbReference>
<evidence type="ECO:0000313" key="8">
    <source>
        <dbReference type="Proteomes" id="UP000242875"/>
    </source>
</evidence>
<evidence type="ECO:0000256" key="3">
    <source>
        <dbReference type="ARBA" id="ARBA00012618"/>
    </source>
</evidence>
<proteinExistence type="inferred from homology"/>
<dbReference type="UniPathway" id="UPA00028">
    <property type="reaction ID" value="UER00003"/>
</dbReference>